<accession>A0A517D8I4</accession>
<gene>
    <name evidence="1" type="ORF">FOD75_11315</name>
</gene>
<dbReference type="Proteomes" id="UP000316394">
    <property type="component" value="Plasmid unnamed"/>
</dbReference>
<protein>
    <submittedName>
        <fullName evidence="1">Uncharacterized protein</fullName>
    </submittedName>
</protein>
<evidence type="ECO:0000313" key="2">
    <source>
        <dbReference type="Proteomes" id="UP000316394"/>
    </source>
</evidence>
<evidence type="ECO:0000313" key="1">
    <source>
        <dbReference type="EMBL" id="QDR73673.1"/>
    </source>
</evidence>
<keyword evidence="1" id="KW-0614">Plasmid</keyword>
<geneLocation type="plasmid" evidence="1 2">
    <name>unnamed</name>
</geneLocation>
<name>A0A517D8I4_LIMRT</name>
<sequence>MTTTLTPQQRVCTHCHANARGETSRVQSSDGRMFLEIKAEPPVMYFSFINNPVITGELYNMPLAELINYCPFCGRQLRAQPESMLDKNTLFKVGRALCRQKVLGNVGGGHVIDYQLNSSQRRLIFRFVDDDNFVGFLAGKYSQFLINYCPACGTALSTVANQLQRQY</sequence>
<reference evidence="1 2" key="1">
    <citation type="submission" date="2019-07" db="EMBL/GenBank/DDBJ databases">
        <title>Gastrointestinal microbiota of Peromyscus leucopus, the white-footed mouse.</title>
        <authorList>
            <person name="Milovic A."/>
            <person name="Bassam K."/>
            <person name="Barbour A.G."/>
        </authorList>
    </citation>
    <scope>NUCLEOTIDE SEQUENCE [LARGE SCALE GENOMIC DNA]</scope>
    <source>
        <strain evidence="1 2">LL7</strain>
        <plasmid evidence="1 2">unnamed</plasmid>
    </source>
</reference>
<dbReference type="AlphaFoldDB" id="A0A517D8I4"/>
<organism evidence="1 2">
    <name type="scientific">Limosilactobacillus reuteri</name>
    <name type="common">Lactobacillus reuteri</name>
    <dbReference type="NCBI Taxonomy" id="1598"/>
    <lineage>
        <taxon>Bacteria</taxon>
        <taxon>Bacillati</taxon>
        <taxon>Bacillota</taxon>
        <taxon>Bacilli</taxon>
        <taxon>Lactobacillales</taxon>
        <taxon>Lactobacillaceae</taxon>
        <taxon>Limosilactobacillus</taxon>
    </lineage>
</organism>
<dbReference type="RefSeq" id="WP_144228024.1">
    <property type="nucleotide sequence ID" value="NZ_CP041677.1"/>
</dbReference>
<proteinExistence type="predicted"/>
<dbReference type="EMBL" id="CP041677">
    <property type="protein sequence ID" value="QDR73673.1"/>
    <property type="molecule type" value="Genomic_DNA"/>
</dbReference>